<evidence type="ECO:0000313" key="2">
    <source>
        <dbReference type="Proteomes" id="UP000007993"/>
    </source>
</evidence>
<comment type="caution">
    <text evidence="1">The sequence shown here is derived from an EMBL/GenBank/DDBJ whole genome shotgun (WGS) entry which is preliminary data.</text>
</comment>
<name>K5E2T2_RHOBT</name>
<dbReference type="PATRIC" id="fig|993517.3.peg.5016"/>
<protein>
    <submittedName>
        <fullName evidence="1">Uncharacterized protein</fullName>
    </submittedName>
</protein>
<accession>K5E2T2</accession>
<evidence type="ECO:0000313" key="1">
    <source>
        <dbReference type="EMBL" id="EKK00096.1"/>
    </source>
</evidence>
<gene>
    <name evidence="1" type="ORF">RBSH_04618</name>
</gene>
<proteinExistence type="predicted"/>
<sequence>MEIDRKFVVSEKSRKPWTLGCVSIQRRTLLRLIAFSANLR</sequence>
<reference evidence="1 2" key="1">
    <citation type="journal article" date="2013" name="Mar. Genomics">
        <title>Expression of sulfatases in Rhodopirellula baltica and the diversity of sulfatases in the genus Rhodopirellula.</title>
        <authorList>
            <person name="Wegner C.E."/>
            <person name="Richter-Heitmann T."/>
            <person name="Klindworth A."/>
            <person name="Klockow C."/>
            <person name="Richter M."/>
            <person name="Achstetter T."/>
            <person name="Glockner F.O."/>
            <person name="Harder J."/>
        </authorList>
    </citation>
    <scope>NUCLEOTIDE SEQUENCE [LARGE SCALE GENOMIC DNA]</scope>
    <source>
        <strain evidence="1 2">SH28</strain>
    </source>
</reference>
<dbReference type="Proteomes" id="UP000007993">
    <property type="component" value="Unassembled WGS sequence"/>
</dbReference>
<dbReference type="EMBL" id="AMCW01000134">
    <property type="protein sequence ID" value="EKK00096.1"/>
    <property type="molecule type" value="Genomic_DNA"/>
</dbReference>
<organism evidence="1 2">
    <name type="scientific">Rhodopirellula baltica SH28</name>
    <dbReference type="NCBI Taxonomy" id="993517"/>
    <lineage>
        <taxon>Bacteria</taxon>
        <taxon>Pseudomonadati</taxon>
        <taxon>Planctomycetota</taxon>
        <taxon>Planctomycetia</taxon>
        <taxon>Pirellulales</taxon>
        <taxon>Pirellulaceae</taxon>
        <taxon>Rhodopirellula</taxon>
    </lineage>
</organism>
<dbReference type="AlphaFoldDB" id="K5E2T2"/>